<gene>
    <name evidence="1" type="ORF">KI387_044007</name>
</gene>
<keyword evidence="2" id="KW-1185">Reference proteome</keyword>
<protein>
    <submittedName>
        <fullName evidence="1">Uncharacterized protein</fullName>
    </submittedName>
</protein>
<evidence type="ECO:0000313" key="2">
    <source>
        <dbReference type="Proteomes" id="UP000824469"/>
    </source>
</evidence>
<sequence length="71" mass="7385">MDEGDGVDSNEEDGYDMGVTLYLGDVGKDGCGEGTTLNLISLEVKVDDGGIGDSLYWVGDGVERGLGLDLL</sequence>
<dbReference type="EMBL" id="JAHRHJ020000005">
    <property type="protein sequence ID" value="KAH9316769.1"/>
    <property type="molecule type" value="Genomic_DNA"/>
</dbReference>
<name>A0AA38G953_TAXCH</name>
<dbReference type="AlphaFoldDB" id="A0AA38G953"/>
<comment type="caution">
    <text evidence="1">The sequence shown here is derived from an EMBL/GenBank/DDBJ whole genome shotgun (WGS) entry which is preliminary data.</text>
</comment>
<evidence type="ECO:0000313" key="1">
    <source>
        <dbReference type="EMBL" id="KAH9316769.1"/>
    </source>
</evidence>
<feature type="non-terminal residue" evidence="1">
    <location>
        <position position="1"/>
    </location>
</feature>
<accession>A0AA38G953</accession>
<proteinExistence type="predicted"/>
<organism evidence="1 2">
    <name type="scientific">Taxus chinensis</name>
    <name type="common">Chinese yew</name>
    <name type="synonym">Taxus wallichiana var. chinensis</name>
    <dbReference type="NCBI Taxonomy" id="29808"/>
    <lineage>
        <taxon>Eukaryota</taxon>
        <taxon>Viridiplantae</taxon>
        <taxon>Streptophyta</taxon>
        <taxon>Embryophyta</taxon>
        <taxon>Tracheophyta</taxon>
        <taxon>Spermatophyta</taxon>
        <taxon>Pinopsida</taxon>
        <taxon>Pinidae</taxon>
        <taxon>Conifers II</taxon>
        <taxon>Cupressales</taxon>
        <taxon>Taxaceae</taxon>
        <taxon>Taxus</taxon>
    </lineage>
</organism>
<dbReference type="Proteomes" id="UP000824469">
    <property type="component" value="Unassembled WGS sequence"/>
</dbReference>
<feature type="non-terminal residue" evidence="1">
    <location>
        <position position="71"/>
    </location>
</feature>
<reference evidence="1 2" key="1">
    <citation type="journal article" date="2021" name="Nat. Plants">
        <title>The Taxus genome provides insights into paclitaxel biosynthesis.</title>
        <authorList>
            <person name="Xiong X."/>
            <person name="Gou J."/>
            <person name="Liao Q."/>
            <person name="Li Y."/>
            <person name="Zhou Q."/>
            <person name="Bi G."/>
            <person name="Li C."/>
            <person name="Du R."/>
            <person name="Wang X."/>
            <person name="Sun T."/>
            <person name="Guo L."/>
            <person name="Liang H."/>
            <person name="Lu P."/>
            <person name="Wu Y."/>
            <person name="Zhang Z."/>
            <person name="Ro D.K."/>
            <person name="Shang Y."/>
            <person name="Huang S."/>
            <person name="Yan J."/>
        </authorList>
    </citation>
    <scope>NUCLEOTIDE SEQUENCE [LARGE SCALE GENOMIC DNA]</scope>
    <source>
        <strain evidence="1">Ta-2019</strain>
    </source>
</reference>